<dbReference type="InterPro" id="IPR029058">
    <property type="entry name" value="AB_hydrolase_fold"/>
</dbReference>
<feature type="domain" description="AB hydrolase-1" evidence="1">
    <location>
        <begin position="21"/>
        <end position="248"/>
    </location>
</feature>
<reference evidence="2" key="1">
    <citation type="submission" date="2023-03" db="EMBL/GenBank/DDBJ databases">
        <title>Massive genome expansion in bonnet fungi (Mycena s.s.) driven by repeated elements and novel gene families across ecological guilds.</title>
        <authorList>
            <consortium name="Lawrence Berkeley National Laboratory"/>
            <person name="Harder C.B."/>
            <person name="Miyauchi S."/>
            <person name="Viragh M."/>
            <person name="Kuo A."/>
            <person name="Thoen E."/>
            <person name="Andreopoulos B."/>
            <person name="Lu D."/>
            <person name="Skrede I."/>
            <person name="Drula E."/>
            <person name="Henrissat B."/>
            <person name="Morin E."/>
            <person name="Kohler A."/>
            <person name="Barry K."/>
            <person name="LaButti K."/>
            <person name="Morin E."/>
            <person name="Salamov A."/>
            <person name="Lipzen A."/>
            <person name="Mereny Z."/>
            <person name="Hegedus B."/>
            <person name="Baldrian P."/>
            <person name="Stursova M."/>
            <person name="Weitz H."/>
            <person name="Taylor A."/>
            <person name="Grigoriev I.V."/>
            <person name="Nagy L.G."/>
            <person name="Martin F."/>
            <person name="Kauserud H."/>
        </authorList>
    </citation>
    <scope>NUCLEOTIDE SEQUENCE</scope>
    <source>
        <strain evidence="2">CBHHK002</strain>
    </source>
</reference>
<gene>
    <name evidence="2" type="ORF">DFH08DRAFT_714232</name>
</gene>
<dbReference type="InterPro" id="IPR050228">
    <property type="entry name" value="Carboxylesterase_BioH"/>
</dbReference>
<dbReference type="Proteomes" id="UP001218218">
    <property type="component" value="Unassembled WGS sequence"/>
</dbReference>
<dbReference type="Pfam" id="PF12697">
    <property type="entry name" value="Abhydrolase_6"/>
    <property type="match status" value="1"/>
</dbReference>
<dbReference type="InterPro" id="IPR000073">
    <property type="entry name" value="AB_hydrolase_1"/>
</dbReference>
<keyword evidence="2" id="KW-0378">Hydrolase</keyword>
<dbReference type="GO" id="GO:0016787">
    <property type="term" value="F:hydrolase activity"/>
    <property type="evidence" value="ECO:0007669"/>
    <property type="project" value="UniProtKB-KW"/>
</dbReference>
<dbReference type="PRINTS" id="PR00412">
    <property type="entry name" value="EPOXHYDRLASE"/>
</dbReference>
<comment type="caution">
    <text evidence="2">The sequence shown here is derived from an EMBL/GenBank/DDBJ whole genome shotgun (WGS) entry which is preliminary data.</text>
</comment>
<sequence>MPAQSNSTSTWGLPSAPKRALLLHGLTSTSASWHRVAEELAREDFYVIAPDLIGHGYAARVSSYAVKDFVEALKPQIESHIGKIDVVVGHSLGGIVALGLYPYLLGESKKAVRVVLVDPVFKQDEDVKVLVRKEVVAETTAPWTVEQYQAANPRWTQADCAIKLLGAVLCDSKACELIMEHNTPWTFSLPEPSPQADLFILGADPALDACVSLQEHREFAETRPDVHTGFVKGTTHSVHREEPEAVVQVILQGDISKFRVDTK</sequence>
<dbReference type="PANTHER" id="PTHR43194:SF2">
    <property type="entry name" value="PEROXISOMAL MEMBRANE PROTEIN LPX1"/>
    <property type="match status" value="1"/>
</dbReference>
<dbReference type="PANTHER" id="PTHR43194">
    <property type="entry name" value="HYDROLASE ALPHA/BETA FOLD FAMILY"/>
    <property type="match status" value="1"/>
</dbReference>
<dbReference type="InterPro" id="IPR000639">
    <property type="entry name" value="Epox_hydrolase-like"/>
</dbReference>
<dbReference type="AlphaFoldDB" id="A0AAD7EGL0"/>
<name>A0AAD7EGL0_9AGAR</name>
<proteinExistence type="predicted"/>
<evidence type="ECO:0000313" key="3">
    <source>
        <dbReference type="Proteomes" id="UP001218218"/>
    </source>
</evidence>
<dbReference type="SUPFAM" id="SSF53474">
    <property type="entry name" value="alpha/beta-Hydrolases"/>
    <property type="match status" value="1"/>
</dbReference>
<dbReference type="EMBL" id="JARIHO010000055">
    <property type="protein sequence ID" value="KAJ7319074.1"/>
    <property type="molecule type" value="Genomic_DNA"/>
</dbReference>
<accession>A0AAD7EGL0</accession>
<dbReference type="Gene3D" id="3.40.50.1820">
    <property type="entry name" value="alpha/beta hydrolase"/>
    <property type="match status" value="1"/>
</dbReference>
<organism evidence="2 3">
    <name type="scientific">Mycena albidolilacea</name>
    <dbReference type="NCBI Taxonomy" id="1033008"/>
    <lineage>
        <taxon>Eukaryota</taxon>
        <taxon>Fungi</taxon>
        <taxon>Dikarya</taxon>
        <taxon>Basidiomycota</taxon>
        <taxon>Agaricomycotina</taxon>
        <taxon>Agaricomycetes</taxon>
        <taxon>Agaricomycetidae</taxon>
        <taxon>Agaricales</taxon>
        <taxon>Marasmiineae</taxon>
        <taxon>Mycenaceae</taxon>
        <taxon>Mycena</taxon>
    </lineage>
</organism>
<dbReference type="PRINTS" id="PR00111">
    <property type="entry name" value="ABHYDROLASE"/>
</dbReference>
<protein>
    <submittedName>
        <fullName evidence="2">Alpha/Beta hydrolase protein</fullName>
    </submittedName>
</protein>
<keyword evidence="3" id="KW-1185">Reference proteome</keyword>
<evidence type="ECO:0000313" key="2">
    <source>
        <dbReference type="EMBL" id="KAJ7319074.1"/>
    </source>
</evidence>
<evidence type="ECO:0000259" key="1">
    <source>
        <dbReference type="Pfam" id="PF12697"/>
    </source>
</evidence>